<dbReference type="EMBL" id="CAXDID020000199">
    <property type="protein sequence ID" value="CAL6053926.1"/>
    <property type="molecule type" value="Genomic_DNA"/>
</dbReference>
<comment type="caution">
    <text evidence="4">The sequence shown here is derived from an EMBL/GenBank/DDBJ whole genome shotgun (WGS) entry which is preliminary data.</text>
</comment>
<evidence type="ECO:0000313" key="4">
    <source>
        <dbReference type="EMBL" id="CAI9975031.1"/>
    </source>
</evidence>
<dbReference type="Proteomes" id="UP001642409">
    <property type="component" value="Unassembled WGS sequence"/>
</dbReference>
<reference evidence="5 8" key="2">
    <citation type="submission" date="2024-07" db="EMBL/GenBank/DDBJ databases">
        <authorList>
            <person name="Akdeniz Z."/>
        </authorList>
    </citation>
    <scope>NUCLEOTIDE SEQUENCE [LARGE SCALE GENOMIC DNA]</scope>
</reference>
<name>A0AA86RBM4_9EUKA</name>
<dbReference type="EMBL" id="CAXDID020000460">
    <property type="protein sequence ID" value="CAL6093726.1"/>
    <property type="molecule type" value="Genomic_DNA"/>
</dbReference>
<sequence length="138" mass="16015">MRILIVEPKENLALALKKQLEGYTLYQTDATPKLKELIETKLEDELNMIVTATKLADFPAEFFQLAIFETGKEPQAIKKWDIVKVDVKIADVKESTGKIMEVVQQLMELEMMDMEDEEEFEEFDGEDYEGNDEEEDDE</sequence>
<gene>
    <name evidence="3" type="ORF">HINF_LOCUS39016</name>
    <name evidence="5" type="ORF">HINF_LOCUS45782</name>
    <name evidence="4" type="ORF">HINF_LOCUS62676</name>
    <name evidence="6" type="ORF">HINF_LOCUS67129</name>
    <name evidence="7" type="ORF">HINF_LOCUS69024</name>
    <name evidence="2" type="ORF">HINF_LOCUS9368</name>
</gene>
<evidence type="ECO:0000313" key="8">
    <source>
        <dbReference type="Proteomes" id="UP001642409"/>
    </source>
</evidence>
<evidence type="ECO:0000313" key="3">
    <source>
        <dbReference type="EMBL" id="CAI9951371.1"/>
    </source>
</evidence>
<accession>A0AA86RBM4</accession>
<dbReference type="EMBL" id="CAXDID020000497">
    <property type="protein sequence ID" value="CAL6097474.1"/>
    <property type="molecule type" value="Genomic_DNA"/>
</dbReference>
<feature type="region of interest" description="Disordered" evidence="1">
    <location>
        <begin position="115"/>
        <end position="138"/>
    </location>
</feature>
<dbReference type="EMBL" id="CATOUU010000232">
    <property type="protein sequence ID" value="CAI9921723.1"/>
    <property type="molecule type" value="Genomic_DNA"/>
</dbReference>
<protein>
    <submittedName>
        <fullName evidence="5">Hypothetical_protein</fullName>
    </submittedName>
</protein>
<dbReference type="EMBL" id="CATOUU010001158">
    <property type="protein sequence ID" value="CAI9975031.1"/>
    <property type="molecule type" value="Genomic_DNA"/>
</dbReference>
<reference evidence="4" key="1">
    <citation type="submission" date="2023-06" db="EMBL/GenBank/DDBJ databases">
        <authorList>
            <person name="Kurt Z."/>
        </authorList>
    </citation>
    <scope>NUCLEOTIDE SEQUENCE</scope>
</reference>
<evidence type="ECO:0000256" key="1">
    <source>
        <dbReference type="SAM" id="MobiDB-lite"/>
    </source>
</evidence>
<keyword evidence="8" id="KW-1185">Reference proteome</keyword>
<dbReference type="AlphaFoldDB" id="A0AA86RBM4"/>
<proteinExistence type="predicted"/>
<dbReference type="EMBL" id="CATOUU010000823">
    <property type="protein sequence ID" value="CAI9951371.1"/>
    <property type="molecule type" value="Genomic_DNA"/>
</dbReference>
<evidence type="ECO:0000313" key="5">
    <source>
        <dbReference type="EMBL" id="CAL6053926.1"/>
    </source>
</evidence>
<organism evidence="4">
    <name type="scientific">Hexamita inflata</name>
    <dbReference type="NCBI Taxonomy" id="28002"/>
    <lineage>
        <taxon>Eukaryota</taxon>
        <taxon>Metamonada</taxon>
        <taxon>Diplomonadida</taxon>
        <taxon>Hexamitidae</taxon>
        <taxon>Hexamitinae</taxon>
        <taxon>Hexamita</taxon>
    </lineage>
</organism>
<evidence type="ECO:0000313" key="6">
    <source>
        <dbReference type="EMBL" id="CAL6093726.1"/>
    </source>
</evidence>
<evidence type="ECO:0000313" key="7">
    <source>
        <dbReference type="EMBL" id="CAL6097474.1"/>
    </source>
</evidence>
<evidence type="ECO:0000313" key="2">
    <source>
        <dbReference type="EMBL" id="CAI9921723.1"/>
    </source>
</evidence>